<dbReference type="AlphaFoldDB" id="A0A9P5NE99"/>
<evidence type="ECO:0000256" key="3">
    <source>
        <dbReference type="SAM" id="SignalP"/>
    </source>
</evidence>
<accession>A0A9P5NE99</accession>
<feature type="transmembrane region" description="Helical" evidence="2">
    <location>
        <begin position="171"/>
        <end position="192"/>
    </location>
</feature>
<feature type="region of interest" description="Disordered" evidence="1">
    <location>
        <begin position="139"/>
        <end position="166"/>
    </location>
</feature>
<feature type="compositionally biased region" description="Basic and acidic residues" evidence="1">
    <location>
        <begin position="240"/>
        <end position="258"/>
    </location>
</feature>
<sequence>MPSSNVCHWRRLSPICLLFFARLHVNLSLALPTATPVPSVQQDLDTGPNFFTMYGFLDSPVPAALPSASGRPALAHLSKVFLAMTQTGAAALPISTGASELAEDVPLIESSLLSSAEATLVSTPPKQGPGLVMLTSPVLRPTNSQPSPTSNATMNASSTASVNHSDTSSRVIALGSTVGGIIIVALCLFFLLGPKRNRRFICLLRSSRSSMRKGKQDKGVSSESFVSRSVIRKMNNEVSADDKKSSMESSNENEKDLGIDSPSQSPQPSSKFSVCSTEYLSCSPRESAVSSGSDSSTVKGTSTTASPPARPPRPPTADSPTLSDSVYLACSDKPYVIVAPQPLSEADLNSLPHTQKILTPAEFLALHVPEILSSLPSLASKLDEEDTPSEDPGRRMLHAINRSSSHFRTKSEPALNAEERNSNPSSLDDEDEDSCVRKSFVQRLIQHRRSRSASGWAYPDRLRSRKRKVDC</sequence>
<dbReference type="EMBL" id="JADNYJ010000122">
    <property type="protein sequence ID" value="KAF8882499.1"/>
    <property type="molecule type" value="Genomic_DNA"/>
</dbReference>
<evidence type="ECO:0000313" key="4">
    <source>
        <dbReference type="EMBL" id="KAF8882499.1"/>
    </source>
</evidence>
<feature type="signal peptide" evidence="3">
    <location>
        <begin position="1"/>
        <end position="30"/>
    </location>
</feature>
<evidence type="ECO:0000313" key="5">
    <source>
        <dbReference type="Proteomes" id="UP000724874"/>
    </source>
</evidence>
<feature type="compositionally biased region" description="Low complexity" evidence="1">
    <location>
        <begin position="261"/>
        <end position="270"/>
    </location>
</feature>
<comment type="caution">
    <text evidence="4">The sequence shown here is derived from an EMBL/GenBank/DDBJ whole genome shotgun (WGS) entry which is preliminary data.</text>
</comment>
<keyword evidence="2" id="KW-1133">Transmembrane helix</keyword>
<keyword evidence="5" id="KW-1185">Reference proteome</keyword>
<reference evidence="4" key="1">
    <citation type="submission" date="2020-11" db="EMBL/GenBank/DDBJ databases">
        <authorList>
            <consortium name="DOE Joint Genome Institute"/>
            <person name="Ahrendt S."/>
            <person name="Riley R."/>
            <person name="Andreopoulos W."/>
            <person name="LaButti K."/>
            <person name="Pangilinan J."/>
            <person name="Ruiz-duenas F.J."/>
            <person name="Barrasa J.M."/>
            <person name="Sanchez-Garcia M."/>
            <person name="Camarero S."/>
            <person name="Miyauchi S."/>
            <person name="Serrano A."/>
            <person name="Linde D."/>
            <person name="Babiker R."/>
            <person name="Drula E."/>
            <person name="Ayuso-Fernandez I."/>
            <person name="Pacheco R."/>
            <person name="Padilla G."/>
            <person name="Ferreira P."/>
            <person name="Barriuso J."/>
            <person name="Kellner H."/>
            <person name="Castanera R."/>
            <person name="Alfaro M."/>
            <person name="Ramirez L."/>
            <person name="Pisabarro A.G."/>
            <person name="Kuo A."/>
            <person name="Tritt A."/>
            <person name="Lipzen A."/>
            <person name="He G."/>
            <person name="Yan M."/>
            <person name="Ng V."/>
            <person name="Cullen D."/>
            <person name="Martin F."/>
            <person name="Rosso M.-N."/>
            <person name="Henrissat B."/>
            <person name="Hibbett D."/>
            <person name="Martinez A.T."/>
            <person name="Grigoriev I.V."/>
        </authorList>
    </citation>
    <scope>NUCLEOTIDE SEQUENCE</scope>
    <source>
        <strain evidence="4">AH 44721</strain>
    </source>
</reference>
<proteinExistence type="predicted"/>
<dbReference type="OrthoDB" id="3056408at2759"/>
<feature type="region of interest" description="Disordered" evidence="1">
    <location>
        <begin position="233"/>
        <end position="272"/>
    </location>
</feature>
<name>A0A9P5NE99_GYMJU</name>
<keyword evidence="3" id="KW-0732">Signal</keyword>
<dbReference type="Proteomes" id="UP000724874">
    <property type="component" value="Unassembled WGS sequence"/>
</dbReference>
<feature type="region of interest" description="Disordered" evidence="1">
    <location>
        <begin position="284"/>
        <end position="324"/>
    </location>
</feature>
<evidence type="ECO:0000256" key="1">
    <source>
        <dbReference type="SAM" id="MobiDB-lite"/>
    </source>
</evidence>
<feature type="region of interest" description="Disordered" evidence="1">
    <location>
        <begin position="448"/>
        <end position="471"/>
    </location>
</feature>
<keyword evidence="2" id="KW-0812">Transmembrane</keyword>
<evidence type="ECO:0000256" key="2">
    <source>
        <dbReference type="SAM" id="Phobius"/>
    </source>
</evidence>
<organism evidence="4 5">
    <name type="scientific">Gymnopilus junonius</name>
    <name type="common">Spectacular rustgill mushroom</name>
    <name type="synonym">Gymnopilus spectabilis subsp. junonius</name>
    <dbReference type="NCBI Taxonomy" id="109634"/>
    <lineage>
        <taxon>Eukaryota</taxon>
        <taxon>Fungi</taxon>
        <taxon>Dikarya</taxon>
        <taxon>Basidiomycota</taxon>
        <taxon>Agaricomycotina</taxon>
        <taxon>Agaricomycetes</taxon>
        <taxon>Agaricomycetidae</taxon>
        <taxon>Agaricales</taxon>
        <taxon>Agaricineae</taxon>
        <taxon>Hymenogastraceae</taxon>
        <taxon>Gymnopilus</taxon>
    </lineage>
</organism>
<protein>
    <submittedName>
        <fullName evidence="4">Uncharacterized protein</fullName>
    </submittedName>
</protein>
<feature type="compositionally biased region" description="Low complexity" evidence="1">
    <location>
        <begin position="287"/>
        <end position="307"/>
    </location>
</feature>
<gene>
    <name evidence="4" type="ORF">CPB84DRAFT_1790823</name>
</gene>
<feature type="chain" id="PRO_5040404370" evidence="3">
    <location>
        <begin position="31"/>
        <end position="471"/>
    </location>
</feature>
<feature type="compositionally biased region" description="Pro residues" evidence="1">
    <location>
        <begin position="308"/>
        <end position="317"/>
    </location>
</feature>
<feature type="compositionally biased region" description="Low complexity" evidence="1">
    <location>
        <begin position="147"/>
        <end position="163"/>
    </location>
</feature>
<keyword evidence="2" id="KW-0472">Membrane</keyword>
<feature type="region of interest" description="Disordered" evidence="1">
    <location>
        <begin position="400"/>
        <end position="434"/>
    </location>
</feature>